<evidence type="ECO:0000256" key="5">
    <source>
        <dbReference type="RuleBase" id="RU365018"/>
    </source>
</evidence>
<reference evidence="7" key="1">
    <citation type="submission" date="2021-10" db="EMBL/GenBank/DDBJ databases">
        <title>Tropical sea cucumber genome reveals ecological adaptation and Cuvierian tubules defense mechanism.</title>
        <authorList>
            <person name="Chen T."/>
        </authorList>
    </citation>
    <scope>NUCLEOTIDE SEQUENCE</scope>
    <source>
        <strain evidence="7">Nanhai2018</strain>
        <tissue evidence="7">Muscle</tissue>
    </source>
</reference>
<accession>A0A9Q1CE58</accession>
<comment type="function">
    <text evidence="5">Catalyzes the O-sulfation of tyrosine residues within acidic motifs of polypeptides, using 3'-phosphoadenylyl sulfate (PAPS) as cosubstrate.</text>
</comment>
<evidence type="ECO:0000256" key="4">
    <source>
        <dbReference type="ARBA" id="ARBA00048460"/>
    </source>
</evidence>
<dbReference type="GO" id="GO:0005794">
    <property type="term" value="C:Golgi apparatus"/>
    <property type="evidence" value="ECO:0007669"/>
    <property type="project" value="TreeGrafter"/>
</dbReference>
<feature type="transmembrane region" description="Helical" evidence="6">
    <location>
        <begin position="7"/>
        <end position="23"/>
    </location>
</feature>
<keyword evidence="8" id="KW-1185">Reference proteome</keyword>
<keyword evidence="3 5" id="KW-0808">Transferase</keyword>
<keyword evidence="6" id="KW-0472">Membrane</keyword>
<gene>
    <name evidence="7" type="ORF">HOLleu_10877</name>
</gene>
<dbReference type="EMBL" id="JAIZAY010000004">
    <property type="protein sequence ID" value="KAJ8043676.1"/>
    <property type="molecule type" value="Genomic_DNA"/>
</dbReference>
<comment type="similarity">
    <text evidence="1 5">Belongs to the protein sulfotransferase family.</text>
</comment>
<evidence type="ECO:0000256" key="3">
    <source>
        <dbReference type="ARBA" id="ARBA00022679"/>
    </source>
</evidence>
<keyword evidence="6" id="KW-0812">Transmembrane</keyword>
<dbReference type="PANTHER" id="PTHR12788">
    <property type="entry name" value="PROTEIN-TYROSINE SULFOTRANSFERASE 2"/>
    <property type="match status" value="1"/>
</dbReference>
<sequence>MLRQRSVFILKVLLAITVVYLSFQCTLNSKTTNTTLKDAMWPGLRVVTTFEKDRRTSRMVFIGGPPYSGATLMRDLLNLHPRMTCRMPPKGMVLSRLAGLRTQWDITQAKSNGLREIGLTAREIDTVVKKFILKALGVPAKSNKTVEACVEDDSALNSMEYLRELFPGSKFILLVRDGRTLVQSIISGKVKVSGYDASNYEKCFKQWDENVKNLYNNCLDAGSSTCTVIYYEKLRRNPLKWLKYVLSFLQVDWKPSILHHLDRVESEDVLQK</sequence>
<dbReference type="EC" id="2.8.2.20" evidence="2 5"/>
<dbReference type="InterPro" id="IPR027417">
    <property type="entry name" value="P-loop_NTPase"/>
</dbReference>
<evidence type="ECO:0000313" key="7">
    <source>
        <dbReference type="EMBL" id="KAJ8043676.1"/>
    </source>
</evidence>
<dbReference type="InterPro" id="IPR026634">
    <property type="entry name" value="TPST-like"/>
</dbReference>
<evidence type="ECO:0000313" key="8">
    <source>
        <dbReference type="Proteomes" id="UP001152320"/>
    </source>
</evidence>
<dbReference type="AlphaFoldDB" id="A0A9Q1CE58"/>
<evidence type="ECO:0000256" key="6">
    <source>
        <dbReference type="SAM" id="Phobius"/>
    </source>
</evidence>
<protein>
    <recommendedName>
        <fullName evidence="2 5">Protein-tyrosine sulfotransferase</fullName>
        <ecNumber evidence="2 5">2.8.2.20</ecNumber>
    </recommendedName>
</protein>
<dbReference type="Gene3D" id="3.40.50.300">
    <property type="entry name" value="P-loop containing nucleotide triphosphate hydrolases"/>
    <property type="match status" value="1"/>
</dbReference>
<organism evidence="7 8">
    <name type="scientific">Holothuria leucospilota</name>
    <name type="common">Black long sea cucumber</name>
    <name type="synonym">Mertensiothuria leucospilota</name>
    <dbReference type="NCBI Taxonomy" id="206669"/>
    <lineage>
        <taxon>Eukaryota</taxon>
        <taxon>Metazoa</taxon>
        <taxon>Echinodermata</taxon>
        <taxon>Eleutherozoa</taxon>
        <taxon>Echinozoa</taxon>
        <taxon>Holothuroidea</taxon>
        <taxon>Aspidochirotacea</taxon>
        <taxon>Aspidochirotida</taxon>
        <taxon>Holothuriidae</taxon>
        <taxon>Holothuria</taxon>
    </lineage>
</organism>
<name>A0A9Q1CE58_HOLLE</name>
<comment type="caution">
    <text evidence="7">The sequence shown here is derived from an EMBL/GenBank/DDBJ whole genome shotgun (WGS) entry which is preliminary data.</text>
</comment>
<keyword evidence="6" id="KW-1133">Transmembrane helix</keyword>
<dbReference type="Proteomes" id="UP001152320">
    <property type="component" value="Chromosome 4"/>
</dbReference>
<dbReference type="GO" id="GO:0008476">
    <property type="term" value="F:protein-tyrosine sulfotransferase activity"/>
    <property type="evidence" value="ECO:0007669"/>
    <property type="project" value="UniProtKB-EC"/>
</dbReference>
<dbReference type="OrthoDB" id="545675at2759"/>
<proteinExistence type="inferred from homology"/>
<evidence type="ECO:0000256" key="1">
    <source>
        <dbReference type="ARBA" id="ARBA00009988"/>
    </source>
</evidence>
<comment type="catalytic activity">
    <reaction evidence="4 5">
        <text>L-tyrosyl-[protein] + 3'-phosphoadenylyl sulfate = O-sulfo-L-tyrosine-[protein] + adenosine 3',5'-bisphosphate + H(+)</text>
        <dbReference type="Rhea" id="RHEA:16801"/>
        <dbReference type="Rhea" id="RHEA-COMP:10136"/>
        <dbReference type="Rhea" id="RHEA-COMP:11688"/>
        <dbReference type="ChEBI" id="CHEBI:15378"/>
        <dbReference type="ChEBI" id="CHEBI:46858"/>
        <dbReference type="ChEBI" id="CHEBI:58339"/>
        <dbReference type="ChEBI" id="CHEBI:58343"/>
        <dbReference type="ChEBI" id="CHEBI:65286"/>
        <dbReference type="EC" id="2.8.2.20"/>
    </reaction>
</comment>
<evidence type="ECO:0000256" key="2">
    <source>
        <dbReference type="ARBA" id="ARBA00013262"/>
    </source>
</evidence>
<dbReference type="PANTHER" id="PTHR12788:SF10">
    <property type="entry name" value="PROTEIN-TYROSINE SULFOTRANSFERASE"/>
    <property type="match status" value="1"/>
</dbReference>
<dbReference type="Pfam" id="PF13469">
    <property type="entry name" value="Sulfotransfer_3"/>
    <property type="match status" value="1"/>
</dbReference>
<dbReference type="SUPFAM" id="SSF52540">
    <property type="entry name" value="P-loop containing nucleoside triphosphate hydrolases"/>
    <property type="match status" value="1"/>
</dbReference>